<dbReference type="PANTHER" id="PTHR43818">
    <property type="entry name" value="BCDNA.GH03377"/>
    <property type="match status" value="1"/>
</dbReference>
<evidence type="ECO:0000256" key="1">
    <source>
        <dbReference type="ARBA" id="ARBA00023002"/>
    </source>
</evidence>
<dbReference type="Gene3D" id="3.40.50.720">
    <property type="entry name" value="NAD(P)-binding Rossmann-like Domain"/>
    <property type="match status" value="1"/>
</dbReference>
<dbReference type="Pfam" id="PF01408">
    <property type="entry name" value="GFO_IDH_MocA"/>
    <property type="match status" value="1"/>
</dbReference>
<evidence type="ECO:0000259" key="3">
    <source>
        <dbReference type="Pfam" id="PF22725"/>
    </source>
</evidence>
<dbReference type="GO" id="GO:0016491">
    <property type="term" value="F:oxidoreductase activity"/>
    <property type="evidence" value="ECO:0007669"/>
    <property type="project" value="UniProtKB-KW"/>
</dbReference>
<sequence length="349" mass="37176">MAVADTLPDHRDSFVDQLGPVTAYENWHSIVDDPRISIVSVTVPNALHAEIGEAVARAGKHLWIEKPVGLGAADCQRVVTAVRAAGVQAAVGFNYRNFPMVERARELINSGAIGTPTHANFRTLSDYAADPGGTLSWRYTYAQGGHGILADLGSHGFDLIRNLLGDIDELVADTSTFIDRRPIAAPGSSHFATVDVHDVGIDFGEVENEDHFCAIVRMVNGALVTYEAGRTAVGDQCNYGFQIHGSQGSLSWDFRRSDELSICVGDGYQGRSTQVAYGGPGDGEYGRFQPGAGVAIGYDDSKVIELARLLQSIALGKPTGATIEDALCAARANEAVVASAATRSWESVR</sequence>
<dbReference type="Pfam" id="PF22725">
    <property type="entry name" value="GFO_IDH_MocA_C3"/>
    <property type="match status" value="1"/>
</dbReference>
<dbReference type="InterPro" id="IPR050463">
    <property type="entry name" value="Gfo/Idh/MocA_oxidrdct_glycsds"/>
</dbReference>
<protein>
    <submittedName>
        <fullName evidence="4">Unannotated protein</fullName>
    </submittedName>
</protein>
<dbReference type="PANTHER" id="PTHR43818:SF11">
    <property type="entry name" value="BCDNA.GH03377"/>
    <property type="match status" value="1"/>
</dbReference>
<dbReference type="EMBL" id="CAEZYZ010000119">
    <property type="protein sequence ID" value="CAB4750055.1"/>
    <property type="molecule type" value="Genomic_DNA"/>
</dbReference>
<dbReference type="InterPro" id="IPR000683">
    <property type="entry name" value="Gfo/Idh/MocA-like_OxRdtase_N"/>
</dbReference>
<evidence type="ECO:0000259" key="2">
    <source>
        <dbReference type="Pfam" id="PF01408"/>
    </source>
</evidence>
<dbReference type="Gene3D" id="3.30.360.10">
    <property type="entry name" value="Dihydrodipicolinate Reductase, domain 2"/>
    <property type="match status" value="1"/>
</dbReference>
<dbReference type="SUPFAM" id="SSF55347">
    <property type="entry name" value="Glyceraldehyde-3-phosphate dehydrogenase-like, C-terminal domain"/>
    <property type="match status" value="1"/>
</dbReference>
<feature type="domain" description="Gfo/Idh/MocA-like oxidoreductase N-terminal" evidence="2">
    <location>
        <begin position="13"/>
        <end position="93"/>
    </location>
</feature>
<organism evidence="4">
    <name type="scientific">freshwater metagenome</name>
    <dbReference type="NCBI Taxonomy" id="449393"/>
    <lineage>
        <taxon>unclassified sequences</taxon>
        <taxon>metagenomes</taxon>
        <taxon>ecological metagenomes</taxon>
    </lineage>
</organism>
<dbReference type="InterPro" id="IPR036291">
    <property type="entry name" value="NAD(P)-bd_dom_sf"/>
</dbReference>
<accession>A0A6J6TSX9</accession>
<dbReference type="InterPro" id="IPR055170">
    <property type="entry name" value="GFO_IDH_MocA-like_dom"/>
</dbReference>
<proteinExistence type="predicted"/>
<feature type="domain" description="GFO/IDH/MocA-like oxidoreductase" evidence="3">
    <location>
        <begin position="102"/>
        <end position="250"/>
    </location>
</feature>
<keyword evidence="1" id="KW-0560">Oxidoreductase</keyword>
<dbReference type="GO" id="GO:0000166">
    <property type="term" value="F:nucleotide binding"/>
    <property type="evidence" value="ECO:0007669"/>
    <property type="project" value="InterPro"/>
</dbReference>
<name>A0A6J6TSX9_9ZZZZ</name>
<gene>
    <name evidence="4" type="ORF">UFOPK2810_00801</name>
</gene>
<reference evidence="4" key="1">
    <citation type="submission" date="2020-05" db="EMBL/GenBank/DDBJ databases">
        <authorList>
            <person name="Chiriac C."/>
            <person name="Salcher M."/>
            <person name="Ghai R."/>
            <person name="Kavagutti S V."/>
        </authorList>
    </citation>
    <scope>NUCLEOTIDE SEQUENCE</scope>
</reference>
<dbReference type="SUPFAM" id="SSF51735">
    <property type="entry name" value="NAD(P)-binding Rossmann-fold domains"/>
    <property type="match status" value="1"/>
</dbReference>
<dbReference type="AlphaFoldDB" id="A0A6J6TSX9"/>
<evidence type="ECO:0000313" key="4">
    <source>
        <dbReference type="EMBL" id="CAB4750055.1"/>
    </source>
</evidence>